<dbReference type="Proteomes" id="UP000310189">
    <property type="component" value="Unassembled WGS sequence"/>
</dbReference>
<dbReference type="GO" id="GO:0005525">
    <property type="term" value="F:GTP binding"/>
    <property type="evidence" value="ECO:0007669"/>
    <property type="project" value="InterPro"/>
</dbReference>
<feature type="compositionally biased region" description="Low complexity" evidence="2">
    <location>
        <begin position="206"/>
        <end position="225"/>
    </location>
</feature>
<dbReference type="EMBL" id="SPNW01000017">
    <property type="protein sequence ID" value="TIA90699.1"/>
    <property type="molecule type" value="Genomic_DNA"/>
</dbReference>
<dbReference type="Pfam" id="PF00071">
    <property type="entry name" value="Ras"/>
    <property type="match status" value="1"/>
</dbReference>
<dbReference type="NCBIfam" id="TIGR00231">
    <property type="entry name" value="small_GTP"/>
    <property type="match status" value="1"/>
</dbReference>
<organism evidence="3 4">
    <name type="scientific">Wallemia hederae</name>
    <dbReference type="NCBI Taxonomy" id="1540922"/>
    <lineage>
        <taxon>Eukaryota</taxon>
        <taxon>Fungi</taxon>
        <taxon>Dikarya</taxon>
        <taxon>Basidiomycota</taxon>
        <taxon>Wallemiomycotina</taxon>
        <taxon>Wallemiomycetes</taxon>
        <taxon>Wallemiales</taxon>
        <taxon>Wallemiaceae</taxon>
        <taxon>Wallemia</taxon>
    </lineage>
</organism>
<evidence type="ECO:0000256" key="1">
    <source>
        <dbReference type="ARBA" id="ARBA00022741"/>
    </source>
</evidence>
<proteinExistence type="predicted"/>
<comment type="caution">
    <text evidence="3">The sequence shown here is derived from an EMBL/GenBank/DDBJ whole genome shotgun (WGS) entry which is preliminary data.</text>
</comment>
<dbReference type="CDD" id="cd01860">
    <property type="entry name" value="Rab5_related"/>
    <property type="match status" value="1"/>
</dbReference>
<dbReference type="SUPFAM" id="SSF52540">
    <property type="entry name" value="P-loop containing nucleoside triphosphate hydrolases"/>
    <property type="match status" value="1"/>
</dbReference>
<dbReference type="SMART" id="SM00174">
    <property type="entry name" value="RHO"/>
    <property type="match status" value="1"/>
</dbReference>
<dbReference type="PRINTS" id="PR00449">
    <property type="entry name" value="RASTRNSFRMNG"/>
</dbReference>
<dbReference type="SMART" id="SM00175">
    <property type="entry name" value="RAB"/>
    <property type="match status" value="1"/>
</dbReference>
<dbReference type="SMART" id="SM00176">
    <property type="entry name" value="RAN"/>
    <property type="match status" value="1"/>
</dbReference>
<dbReference type="OrthoDB" id="63533at2759"/>
<feature type="region of interest" description="Disordered" evidence="2">
    <location>
        <begin position="203"/>
        <end position="232"/>
    </location>
</feature>
<name>A0A4T0FQE2_9BASI</name>
<dbReference type="SMART" id="SM00173">
    <property type="entry name" value="RAS"/>
    <property type="match status" value="1"/>
</dbReference>
<dbReference type="InterPro" id="IPR001806">
    <property type="entry name" value="Small_GTPase"/>
</dbReference>
<protein>
    <submittedName>
        <fullName evidence="3">Uncharacterized protein</fullName>
    </submittedName>
</protein>
<dbReference type="PANTHER" id="PTHR47978">
    <property type="match status" value="1"/>
</dbReference>
<gene>
    <name evidence="3" type="ORF">E3P99_01424</name>
</gene>
<dbReference type="FunFam" id="3.40.50.300:FF:000808">
    <property type="entry name" value="Small GTP-binding protein, putative"/>
    <property type="match status" value="1"/>
</dbReference>
<dbReference type="InterPro" id="IPR005225">
    <property type="entry name" value="Small_GTP-bd"/>
</dbReference>
<dbReference type="PROSITE" id="PS51421">
    <property type="entry name" value="RAS"/>
    <property type="match status" value="1"/>
</dbReference>
<sequence>MSETQKPVQVKLVLLGEAAVGKSSVVLRFVQNDFQEYKEPTIGAAFLTQKCRLEDKVIKFEIWDTAGQERFRSLAPMYYRNALSAVVVYDITSSSSFDKAKSWVKELQRQASPNVIIALVGNKLDLVDGSHEEDEEGDDATATPTAGQEQSRAISRDEAQAYAEESNLLFFETSAKTGEGVVEVFTEIAKKIPLEQIVNSTKSRAQDQSQQNNVNLNSNQNQSKQVGDNCAC</sequence>
<dbReference type="AlphaFoldDB" id="A0A4T0FQE2"/>
<keyword evidence="1" id="KW-0547">Nucleotide-binding</keyword>
<dbReference type="Gene3D" id="3.40.50.300">
    <property type="entry name" value="P-loop containing nucleotide triphosphate hydrolases"/>
    <property type="match status" value="1"/>
</dbReference>
<keyword evidence="4" id="KW-1185">Reference proteome</keyword>
<evidence type="ECO:0000313" key="4">
    <source>
        <dbReference type="Proteomes" id="UP000310189"/>
    </source>
</evidence>
<accession>A0A4T0FQE2</accession>
<dbReference type="GO" id="GO:0003924">
    <property type="term" value="F:GTPase activity"/>
    <property type="evidence" value="ECO:0007669"/>
    <property type="project" value="InterPro"/>
</dbReference>
<dbReference type="PROSITE" id="PS51419">
    <property type="entry name" value="RAB"/>
    <property type="match status" value="1"/>
</dbReference>
<dbReference type="InterPro" id="IPR027417">
    <property type="entry name" value="P-loop_NTPase"/>
</dbReference>
<evidence type="ECO:0000256" key="2">
    <source>
        <dbReference type="SAM" id="MobiDB-lite"/>
    </source>
</evidence>
<reference evidence="3 4" key="1">
    <citation type="submission" date="2019-03" db="EMBL/GenBank/DDBJ databases">
        <title>Sequencing 23 genomes of Wallemia ichthyophaga.</title>
        <authorList>
            <person name="Gostincar C."/>
        </authorList>
    </citation>
    <scope>NUCLEOTIDE SEQUENCE [LARGE SCALE GENOMIC DNA]</scope>
    <source>
        <strain evidence="3 4">EXF-5753</strain>
    </source>
</reference>
<evidence type="ECO:0000313" key="3">
    <source>
        <dbReference type="EMBL" id="TIA90699.1"/>
    </source>
</evidence>
<feature type="region of interest" description="Disordered" evidence="2">
    <location>
        <begin position="129"/>
        <end position="151"/>
    </location>
</feature>
<dbReference type="PROSITE" id="PS51420">
    <property type="entry name" value="RHO"/>
    <property type="match status" value="1"/>
</dbReference>